<feature type="region of interest" description="Disordered" evidence="1">
    <location>
        <begin position="70"/>
        <end position="91"/>
    </location>
</feature>
<dbReference type="STRING" id="1035.BN961_02123"/>
<proteinExistence type="predicted"/>
<gene>
    <name evidence="3" type="ORF">BN961_02123</name>
</gene>
<dbReference type="Proteomes" id="UP000035762">
    <property type="component" value="Unassembled WGS sequence"/>
</dbReference>
<keyword evidence="4" id="KW-1185">Reference proteome</keyword>
<feature type="compositionally biased region" description="Polar residues" evidence="1">
    <location>
        <begin position="82"/>
        <end position="91"/>
    </location>
</feature>
<reference evidence="3 4" key="1">
    <citation type="journal article" date="2014" name="Genome Announc.">
        <title>Genome Sequence of Afipia felis Strain 76713, Isolated in Hospital Water Using an Amoeba Co-Culture Procedure.</title>
        <authorList>
            <person name="Benamar S."/>
            <person name="La Scola B."/>
            <person name="Croce O."/>
        </authorList>
    </citation>
    <scope>NUCLEOTIDE SEQUENCE [LARGE SCALE GENOMIC DNA]</scope>
    <source>
        <strain evidence="3 4">76713</strain>
    </source>
</reference>
<evidence type="ECO:0000313" key="4">
    <source>
        <dbReference type="Proteomes" id="UP000035762"/>
    </source>
</evidence>
<accession>A0A090MMS1</accession>
<evidence type="ECO:0000256" key="1">
    <source>
        <dbReference type="SAM" id="MobiDB-lite"/>
    </source>
</evidence>
<evidence type="ECO:0000256" key="2">
    <source>
        <dbReference type="SAM" id="SignalP"/>
    </source>
</evidence>
<keyword evidence="2" id="KW-0732">Signal</keyword>
<name>A0A090MMS1_AFIFE</name>
<feature type="compositionally biased region" description="Basic and acidic residues" evidence="1">
    <location>
        <begin position="70"/>
        <end position="79"/>
    </location>
</feature>
<feature type="signal peptide" evidence="2">
    <location>
        <begin position="1"/>
        <end position="36"/>
    </location>
</feature>
<protein>
    <submittedName>
        <fullName evidence="3">Uncharacterized protein</fullName>
    </submittedName>
</protein>
<comment type="caution">
    <text evidence="3">The sequence shown here is derived from an EMBL/GenBank/DDBJ whole genome shotgun (WGS) entry which is preliminary data.</text>
</comment>
<dbReference type="EMBL" id="CCAZ020000001">
    <property type="protein sequence ID" value="CEG08705.1"/>
    <property type="molecule type" value="Genomic_DNA"/>
</dbReference>
<organism evidence="3 4">
    <name type="scientific">Afipia felis</name>
    <name type="common">Cat scratch disease bacillus</name>
    <dbReference type="NCBI Taxonomy" id="1035"/>
    <lineage>
        <taxon>Bacteria</taxon>
        <taxon>Pseudomonadati</taxon>
        <taxon>Pseudomonadota</taxon>
        <taxon>Alphaproteobacteria</taxon>
        <taxon>Hyphomicrobiales</taxon>
        <taxon>Nitrobacteraceae</taxon>
        <taxon>Afipia</taxon>
    </lineage>
</organism>
<feature type="chain" id="PRO_5001859950" evidence="2">
    <location>
        <begin position="37"/>
        <end position="91"/>
    </location>
</feature>
<evidence type="ECO:0000313" key="3">
    <source>
        <dbReference type="EMBL" id="CEG08705.1"/>
    </source>
</evidence>
<dbReference type="AlphaFoldDB" id="A0A090MMS1"/>
<sequence>MTDSALSRLNGMPRIKRLIARLLKPVLMLSVLLAVAADLTGCVTTGTTATDINALCAPWRPIRYSAKSDTPETVKEVRTHNKTGQNLRCWK</sequence>